<gene>
    <name evidence="1" type="ORF">GRF29_1g2820942</name>
</gene>
<organism evidence="1 2">
    <name type="scientific">Pseudopithomyces chartarum</name>
    <dbReference type="NCBI Taxonomy" id="1892770"/>
    <lineage>
        <taxon>Eukaryota</taxon>
        <taxon>Fungi</taxon>
        <taxon>Dikarya</taxon>
        <taxon>Ascomycota</taxon>
        <taxon>Pezizomycotina</taxon>
        <taxon>Dothideomycetes</taxon>
        <taxon>Pleosporomycetidae</taxon>
        <taxon>Pleosporales</taxon>
        <taxon>Massarineae</taxon>
        <taxon>Didymosphaeriaceae</taxon>
        <taxon>Pseudopithomyces</taxon>
    </lineage>
</organism>
<dbReference type="AlphaFoldDB" id="A0AAN6RM39"/>
<evidence type="ECO:0008006" key="3">
    <source>
        <dbReference type="Google" id="ProtNLM"/>
    </source>
</evidence>
<keyword evidence="2" id="KW-1185">Reference proteome</keyword>
<dbReference type="Proteomes" id="UP001280581">
    <property type="component" value="Unassembled WGS sequence"/>
</dbReference>
<evidence type="ECO:0000313" key="1">
    <source>
        <dbReference type="EMBL" id="KAK3217358.1"/>
    </source>
</evidence>
<sequence length="368" mass="41694">MASLASMPPELLLLIADALSPKDAYCFAATDRLTWRTCASLVATHKELAENYGFICPEGSNFTLWRLLDELLTTPRVADYVLELQLDMPQMFYFDPRYIWYSAGTPSLKPALEDVDKYLTAANDVEFLFSTASERGSIQRDREFTPEDLRRSIEEGCTDPIAIIVLSRLHALNNLRLVPCNHEFWFLRGLQGLAAAYVHSTFSSISHGPFENLKKVQLSHDDTESSIRWEWAVLFTRLPNLEYFSAHMLGGSPRPPSEEAGGLYEALESWKPAKSPTSNLKTLLLSYAMVSFEVVDMILSNCKALETFEYHVGGALISWDAEYDPRGFMYSLIKYCSHSLRRLVLENEDECESVSLYTTKFTSSLIKP</sequence>
<reference evidence="1 2" key="1">
    <citation type="submission" date="2021-02" db="EMBL/GenBank/DDBJ databases">
        <title>Genome assembly of Pseudopithomyces chartarum.</title>
        <authorList>
            <person name="Jauregui R."/>
            <person name="Singh J."/>
            <person name="Voisey C."/>
        </authorList>
    </citation>
    <scope>NUCLEOTIDE SEQUENCE [LARGE SCALE GENOMIC DNA]</scope>
    <source>
        <strain evidence="1 2">AGR01</strain>
    </source>
</reference>
<protein>
    <recommendedName>
        <fullName evidence="3">F-box domain-containing protein</fullName>
    </recommendedName>
</protein>
<comment type="caution">
    <text evidence="1">The sequence shown here is derived from an EMBL/GenBank/DDBJ whole genome shotgun (WGS) entry which is preliminary data.</text>
</comment>
<dbReference type="EMBL" id="WVTA01000001">
    <property type="protein sequence ID" value="KAK3217358.1"/>
    <property type="molecule type" value="Genomic_DNA"/>
</dbReference>
<accession>A0AAN6RM39</accession>
<evidence type="ECO:0000313" key="2">
    <source>
        <dbReference type="Proteomes" id="UP001280581"/>
    </source>
</evidence>
<proteinExistence type="predicted"/>
<name>A0AAN6RM39_9PLEO</name>